<dbReference type="GO" id="GO:0006437">
    <property type="term" value="P:tyrosyl-tRNA aminoacylation"/>
    <property type="evidence" value="ECO:0007669"/>
    <property type="project" value="UniProtKB-UniRule"/>
</dbReference>
<dbReference type="PROSITE" id="PS50889">
    <property type="entry name" value="S4"/>
    <property type="match status" value="1"/>
</dbReference>
<keyword evidence="5 11" id="KW-0067">ATP-binding</keyword>
<feature type="binding site" evidence="11">
    <location>
        <position position="207"/>
    </location>
    <ligand>
        <name>L-tyrosine</name>
        <dbReference type="ChEBI" id="CHEBI:58315"/>
    </ligand>
</feature>
<reference evidence="15" key="1">
    <citation type="submission" date="2015-03" db="EMBL/GenBank/DDBJ databases">
        <authorList>
            <consortium name="Pathogen Informatics"/>
        </authorList>
    </citation>
    <scope>NUCLEOTIDE SEQUENCE [LARGE SCALE GENOMIC DNA]</scope>
    <source>
        <strain evidence="15">K00500041</strain>
    </source>
</reference>
<protein>
    <recommendedName>
        <fullName evidence="11">Tyrosine--tRNA ligase</fullName>
        <ecNumber evidence="11">6.1.1.1</ecNumber>
    </recommendedName>
    <alternativeName>
        <fullName evidence="11">Tyrosyl-tRNA synthetase</fullName>
        <shortName evidence="11">TyrRS</shortName>
    </alternativeName>
</protein>
<dbReference type="Gene3D" id="1.10.240.10">
    <property type="entry name" value="Tyrosyl-Transfer RNA Synthetase"/>
    <property type="match status" value="1"/>
</dbReference>
<comment type="similarity">
    <text evidence="10 11">Belongs to the class-I aminoacyl-tRNA synthetase family. TyrS type 1 subfamily.</text>
</comment>
<evidence type="ECO:0000256" key="7">
    <source>
        <dbReference type="ARBA" id="ARBA00022917"/>
    </source>
</evidence>
<dbReference type="InterPro" id="IPR002305">
    <property type="entry name" value="aa-tRNA-synth_Ic"/>
</dbReference>
<gene>
    <name evidence="11 14" type="primary">tyrS</name>
    <name evidence="14" type="ORF">ERS007703_02537</name>
</gene>
<dbReference type="EC" id="6.1.1.1" evidence="11"/>
<keyword evidence="2 11" id="KW-0963">Cytoplasm</keyword>
<dbReference type="GO" id="GO:0003723">
    <property type="term" value="F:RNA binding"/>
    <property type="evidence" value="ECO:0007669"/>
    <property type="project" value="UniProtKB-KW"/>
</dbReference>
<dbReference type="GO" id="GO:0004831">
    <property type="term" value="F:tyrosine-tRNA ligase activity"/>
    <property type="evidence" value="ECO:0007669"/>
    <property type="project" value="UniProtKB-UniRule"/>
</dbReference>
<evidence type="ECO:0000256" key="9">
    <source>
        <dbReference type="ARBA" id="ARBA00048248"/>
    </source>
</evidence>
<dbReference type="GO" id="GO:0005524">
    <property type="term" value="F:ATP binding"/>
    <property type="evidence" value="ECO:0007669"/>
    <property type="project" value="UniProtKB-UniRule"/>
</dbReference>
<comment type="catalytic activity">
    <reaction evidence="9 11">
        <text>tRNA(Tyr) + L-tyrosine + ATP = L-tyrosyl-tRNA(Tyr) + AMP + diphosphate + H(+)</text>
        <dbReference type="Rhea" id="RHEA:10220"/>
        <dbReference type="Rhea" id="RHEA-COMP:9706"/>
        <dbReference type="Rhea" id="RHEA-COMP:9707"/>
        <dbReference type="ChEBI" id="CHEBI:15378"/>
        <dbReference type="ChEBI" id="CHEBI:30616"/>
        <dbReference type="ChEBI" id="CHEBI:33019"/>
        <dbReference type="ChEBI" id="CHEBI:58315"/>
        <dbReference type="ChEBI" id="CHEBI:78442"/>
        <dbReference type="ChEBI" id="CHEBI:78536"/>
        <dbReference type="ChEBI" id="CHEBI:456215"/>
        <dbReference type="EC" id="6.1.1.1"/>
    </reaction>
</comment>
<dbReference type="STRING" id="115862.BBG46_08900"/>
<dbReference type="SUPFAM" id="SSF52374">
    <property type="entry name" value="Nucleotidylyl transferase"/>
    <property type="match status" value="1"/>
</dbReference>
<dbReference type="FunFam" id="1.10.240.10:FF:000001">
    <property type="entry name" value="Tyrosine--tRNA ligase"/>
    <property type="match status" value="1"/>
</dbReference>
<evidence type="ECO:0000313" key="14">
    <source>
        <dbReference type="EMBL" id="COW01801.1"/>
    </source>
</evidence>
<dbReference type="FunFam" id="3.10.290.10:FF:000014">
    <property type="entry name" value="Tyrosine--tRNA ligase"/>
    <property type="match status" value="1"/>
</dbReference>
<name>A0A0U0RDL6_MYCTX</name>
<feature type="short sequence motif" description="'KMSKS' region" evidence="11">
    <location>
        <begin position="263"/>
        <end position="267"/>
    </location>
</feature>
<evidence type="ECO:0000313" key="15">
    <source>
        <dbReference type="Proteomes" id="UP000038802"/>
    </source>
</evidence>
<dbReference type="Pfam" id="PF22421">
    <property type="entry name" value="SYY_C-terminal"/>
    <property type="match status" value="1"/>
</dbReference>
<dbReference type="EMBL" id="CSAE01000281">
    <property type="protein sequence ID" value="COW01801.1"/>
    <property type="molecule type" value="Genomic_DNA"/>
</dbReference>
<comment type="subcellular location">
    <subcellularLocation>
        <location evidence="1 11">Cytoplasm</location>
    </subcellularLocation>
</comment>
<dbReference type="InterPro" id="IPR002942">
    <property type="entry name" value="S4_RNA-bd"/>
</dbReference>
<dbReference type="SUPFAM" id="SSF55174">
    <property type="entry name" value="Alpha-L RNA-binding motif"/>
    <property type="match status" value="1"/>
</dbReference>
<evidence type="ECO:0000256" key="6">
    <source>
        <dbReference type="ARBA" id="ARBA00022884"/>
    </source>
</evidence>
<dbReference type="InterPro" id="IPR024088">
    <property type="entry name" value="Tyr-tRNA-ligase_bac-type"/>
</dbReference>
<dbReference type="GO" id="GO:0005829">
    <property type="term" value="C:cytosol"/>
    <property type="evidence" value="ECO:0007669"/>
    <property type="project" value="TreeGrafter"/>
</dbReference>
<dbReference type="GO" id="GO:0042803">
    <property type="term" value="F:protein homodimerization activity"/>
    <property type="evidence" value="ECO:0007669"/>
    <property type="project" value="UniProtKB-ARBA"/>
</dbReference>
<dbReference type="InterPro" id="IPR036986">
    <property type="entry name" value="S4_RNA-bd_sf"/>
</dbReference>
<evidence type="ECO:0000256" key="3">
    <source>
        <dbReference type="ARBA" id="ARBA00022598"/>
    </source>
</evidence>
<organism evidence="14 15">
    <name type="scientific">Mycobacterium tuberculosis</name>
    <dbReference type="NCBI Taxonomy" id="1773"/>
    <lineage>
        <taxon>Bacteria</taxon>
        <taxon>Bacillati</taxon>
        <taxon>Actinomycetota</taxon>
        <taxon>Actinomycetes</taxon>
        <taxon>Mycobacteriales</taxon>
        <taxon>Mycobacteriaceae</taxon>
        <taxon>Mycobacterium</taxon>
        <taxon>Mycobacterium tuberculosis complex</taxon>
    </lineage>
</organism>
<dbReference type="InterPro" id="IPR024107">
    <property type="entry name" value="Tyr-tRNA-ligase_bac_1"/>
</dbReference>
<feature type="binding site" evidence="11">
    <location>
        <position position="266"/>
    </location>
    <ligand>
        <name>ATP</name>
        <dbReference type="ChEBI" id="CHEBI:30616"/>
    </ligand>
</feature>
<dbReference type="InterPro" id="IPR001412">
    <property type="entry name" value="aa-tRNA-synth_I_CS"/>
</dbReference>
<dbReference type="InterPro" id="IPR014729">
    <property type="entry name" value="Rossmann-like_a/b/a_fold"/>
</dbReference>
<evidence type="ECO:0000256" key="8">
    <source>
        <dbReference type="ARBA" id="ARBA00023146"/>
    </source>
</evidence>
<evidence type="ECO:0000256" key="5">
    <source>
        <dbReference type="ARBA" id="ARBA00022840"/>
    </source>
</evidence>
<evidence type="ECO:0000256" key="1">
    <source>
        <dbReference type="ARBA" id="ARBA00004496"/>
    </source>
</evidence>
<feature type="short sequence motif" description="'HIGH' region" evidence="11">
    <location>
        <begin position="73"/>
        <end position="82"/>
    </location>
</feature>
<evidence type="ECO:0000256" key="2">
    <source>
        <dbReference type="ARBA" id="ARBA00022490"/>
    </source>
</evidence>
<dbReference type="AlphaFoldDB" id="A0A0U0RDL6"/>
<dbReference type="InterPro" id="IPR054608">
    <property type="entry name" value="SYY-like_C"/>
</dbReference>
<dbReference type="CDD" id="cd00165">
    <property type="entry name" value="S4"/>
    <property type="match status" value="1"/>
</dbReference>
<dbReference type="SMART" id="SM00363">
    <property type="entry name" value="S4"/>
    <property type="match status" value="1"/>
</dbReference>
<proteinExistence type="inferred from homology"/>
<accession>A0A0U0RDL6</accession>
<evidence type="ECO:0000259" key="13">
    <source>
        <dbReference type="SMART" id="SM00363"/>
    </source>
</evidence>
<dbReference type="HAMAP" id="MF_02006">
    <property type="entry name" value="Tyr_tRNA_synth_type1"/>
    <property type="match status" value="1"/>
</dbReference>
<sequence>MAIVAHGSTGGVGLPAKLAGTGPGSQRLESCGMSGMILDELSWRGLIAQSTDLDTLAAEAQRGPMTVYAGFDPTAPSLHAGHLVPLLTLRRFQRAGHRPIVLAGGATGMIGDPRDVGERSLNEADTVAEWTERIRGQLERFVDFDDSPMGAIVENNLEWTGSLSAIEFLRDIGKHFSVNVMLARDTIRRRLAGEGISYTEFSYLLLQANDYVELHRRHGCTLQIGGADQWGNIIAGVRLVRQKLGATVHALTVPLVTAADGTKFGKSTGGGSLWLDPQMTSPYAWYQYFVNTADADVIRYLRWFTFLSADELAELEQATAQRPQQRAAQRRLASELTVLVHGEAATAAVEHASRALFGRGELARLDEATLAAALRETTVAELKPGSPDGIVDLLVASGLSASKGAARRTIHEGGVSVNNIRVDNEEWVPQSSDFLHGRWLVLRRGKRSIAGVERIG</sequence>
<keyword evidence="8 11" id="KW-0030">Aminoacyl-tRNA synthetase</keyword>
<comment type="function">
    <text evidence="11">Catalyzes the attachment of tyrosine to tRNA(Tyr) in a two-step reaction: tyrosine is first activated by ATP to form Tyr-AMP and then transferred to the acceptor end of tRNA(Tyr).</text>
</comment>
<dbReference type="Proteomes" id="UP000038802">
    <property type="component" value="Unassembled WGS sequence"/>
</dbReference>
<dbReference type="CDD" id="cd00805">
    <property type="entry name" value="TyrRS_core"/>
    <property type="match status" value="1"/>
</dbReference>
<dbReference type="PRINTS" id="PR01040">
    <property type="entry name" value="TRNASYNTHTYR"/>
</dbReference>
<evidence type="ECO:0000256" key="10">
    <source>
        <dbReference type="ARBA" id="ARBA00060965"/>
    </source>
</evidence>
<dbReference type="NCBIfam" id="TIGR00234">
    <property type="entry name" value="tyrS"/>
    <property type="match status" value="1"/>
</dbReference>
<dbReference type="Gene3D" id="3.10.290.10">
    <property type="entry name" value="RNA-binding S4 domain"/>
    <property type="match status" value="1"/>
</dbReference>
<dbReference type="PANTHER" id="PTHR11766">
    <property type="entry name" value="TYROSYL-TRNA SYNTHETASE"/>
    <property type="match status" value="1"/>
</dbReference>
<keyword evidence="6 12" id="KW-0694">RNA-binding</keyword>
<keyword evidence="4 11" id="KW-0547">Nucleotide-binding</keyword>
<feature type="binding site" evidence="11">
    <location>
        <position position="68"/>
    </location>
    <ligand>
        <name>L-tyrosine</name>
        <dbReference type="ChEBI" id="CHEBI:58315"/>
    </ligand>
</feature>
<dbReference type="Gene3D" id="3.40.50.620">
    <property type="entry name" value="HUPs"/>
    <property type="match status" value="1"/>
</dbReference>
<keyword evidence="3 11" id="KW-0436">Ligase</keyword>
<feature type="domain" description="RNA-binding S4" evidence="13">
    <location>
        <begin position="389"/>
        <end position="450"/>
    </location>
</feature>
<feature type="binding site" evidence="11">
    <location>
        <position position="203"/>
    </location>
    <ligand>
        <name>L-tyrosine</name>
        <dbReference type="ChEBI" id="CHEBI:58315"/>
    </ligand>
</feature>
<evidence type="ECO:0000256" key="11">
    <source>
        <dbReference type="HAMAP-Rule" id="MF_02006"/>
    </source>
</evidence>
<evidence type="ECO:0000256" key="12">
    <source>
        <dbReference type="PROSITE-ProRule" id="PRU00182"/>
    </source>
</evidence>
<keyword evidence="7 11" id="KW-0648">Protein biosynthesis</keyword>
<evidence type="ECO:0000256" key="4">
    <source>
        <dbReference type="ARBA" id="ARBA00022741"/>
    </source>
</evidence>
<dbReference type="PROSITE" id="PS00178">
    <property type="entry name" value="AA_TRNA_LIGASE_I"/>
    <property type="match status" value="1"/>
</dbReference>
<dbReference type="InterPro" id="IPR002307">
    <property type="entry name" value="Tyr-tRNA-ligase"/>
</dbReference>
<dbReference type="Pfam" id="PF00579">
    <property type="entry name" value="tRNA-synt_1b"/>
    <property type="match status" value="1"/>
</dbReference>
<dbReference type="PANTHER" id="PTHR11766:SF0">
    <property type="entry name" value="TYROSINE--TRNA LIGASE, MITOCHONDRIAL"/>
    <property type="match status" value="1"/>
</dbReference>
<dbReference type="FunFam" id="3.40.50.620:FF:000008">
    <property type="entry name" value="Tyrosine--tRNA ligase"/>
    <property type="match status" value="1"/>
</dbReference>
<comment type="subunit">
    <text evidence="11">Homodimer.</text>
</comment>